<dbReference type="AlphaFoldDB" id="A0A4R6WSA7"/>
<keyword evidence="2" id="KW-1133">Transmembrane helix</keyword>
<keyword evidence="2" id="KW-0812">Transmembrane</keyword>
<comment type="caution">
    <text evidence="3">The sequence shown here is derived from an EMBL/GenBank/DDBJ whole genome shotgun (WGS) entry which is preliminary data.</text>
</comment>
<feature type="transmembrane region" description="Helical" evidence="2">
    <location>
        <begin position="356"/>
        <end position="377"/>
    </location>
</feature>
<gene>
    <name evidence="3" type="ORF">A8950_1031</name>
</gene>
<dbReference type="SUPFAM" id="SSF52091">
    <property type="entry name" value="SpoIIaa-like"/>
    <property type="match status" value="1"/>
</dbReference>
<keyword evidence="2" id="KW-0997">Cell inner membrane</keyword>
<keyword evidence="2" id="KW-1003">Cell membrane</keyword>
<name>A0A4R6WSA7_9PROT</name>
<feature type="transmembrane region" description="Helical" evidence="2">
    <location>
        <begin position="266"/>
        <end position="296"/>
    </location>
</feature>
<feature type="transmembrane region" description="Helical" evidence="2">
    <location>
        <begin position="204"/>
        <end position="227"/>
    </location>
</feature>
<dbReference type="OrthoDB" id="9806241at2"/>
<dbReference type="GO" id="GO:0043190">
    <property type="term" value="C:ATP-binding cassette (ABC) transporter complex"/>
    <property type="evidence" value="ECO:0007669"/>
    <property type="project" value="InterPro"/>
</dbReference>
<reference evidence="3 4" key="1">
    <citation type="submission" date="2019-03" db="EMBL/GenBank/DDBJ databases">
        <title>Genomic Encyclopedia of Type Strains, Phase III (KMG-III): the genomes of soil and plant-associated and newly described type strains.</title>
        <authorList>
            <person name="Whitman W."/>
        </authorList>
    </citation>
    <scope>NUCLEOTIDE SEQUENCE [LARGE SCALE GENOMIC DNA]</scope>
    <source>
        <strain evidence="3 4">CGMCC 1.7660</strain>
    </source>
</reference>
<keyword evidence="4" id="KW-1185">Reference proteome</keyword>
<comment type="function">
    <text evidence="1">Could be part of an ABC transporter complex.</text>
</comment>
<evidence type="ECO:0000313" key="3">
    <source>
        <dbReference type="EMBL" id="TDQ84475.1"/>
    </source>
</evidence>
<evidence type="ECO:0000313" key="4">
    <source>
        <dbReference type="Proteomes" id="UP000295783"/>
    </source>
</evidence>
<dbReference type="InterPro" id="IPR003453">
    <property type="entry name" value="ABC_MlaE_roteobac"/>
</dbReference>
<proteinExistence type="inferred from homology"/>
<evidence type="ECO:0000256" key="1">
    <source>
        <dbReference type="ARBA" id="ARBA00003787"/>
    </source>
</evidence>
<dbReference type="NCBIfam" id="TIGR00056">
    <property type="entry name" value="MlaE family lipid ABC transporter permease subunit"/>
    <property type="match status" value="1"/>
</dbReference>
<dbReference type="GO" id="GO:0005548">
    <property type="term" value="F:phospholipid transporter activity"/>
    <property type="evidence" value="ECO:0007669"/>
    <property type="project" value="TreeGrafter"/>
</dbReference>
<dbReference type="Pfam" id="PF02405">
    <property type="entry name" value="MlaE"/>
    <property type="match status" value="1"/>
</dbReference>
<dbReference type="RefSeq" id="WP_133612500.1">
    <property type="nucleotide sequence ID" value="NZ_SNYW01000006.1"/>
</dbReference>
<dbReference type="PANTHER" id="PTHR30188:SF3">
    <property type="entry name" value="ABC TRANSPORTER PERMEASE"/>
    <property type="match status" value="1"/>
</dbReference>
<feature type="transmembrane region" description="Helical" evidence="2">
    <location>
        <begin position="173"/>
        <end position="192"/>
    </location>
</feature>
<dbReference type="EMBL" id="SNYW01000006">
    <property type="protein sequence ID" value="TDQ84475.1"/>
    <property type="molecule type" value="Genomic_DNA"/>
</dbReference>
<feature type="transmembrane region" description="Helical" evidence="2">
    <location>
        <begin position="316"/>
        <end position="336"/>
    </location>
</feature>
<comment type="subcellular location">
    <subcellularLocation>
        <location evidence="2">Cell inner membrane</location>
        <topology evidence="2">Multi-pass membrane protein</topology>
    </subcellularLocation>
</comment>
<keyword evidence="2" id="KW-0472">Membrane</keyword>
<dbReference type="InterPro" id="IPR036513">
    <property type="entry name" value="STAS_dom_sf"/>
</dbReference>
<dbReference type="Proteomes" id="UP000295783">
    <property type="component" value="Unassembled WGS sequence"/>
</dbReference>
<protein>
    <submittedName>
        <fullName evidence="3">Phospholipid/cholesterol/gamma-HCH transport system permease protein</fullName>
    </submittedName>
</protein>
<comment type="similarity">
    <text evidence="2">Belongs to the MlaE permease family.</text>
</comment>
<dbReference type="PANTHER" id="PTHR30188">
    <property type="entry name" value="ABC TRANSPORTER PERMEASE PROTEIN-RELATED"/>
    <property type="match status" value="1"/>
</dbReference>
<dbReference type="InterPro" id="IPR030802">
    <property type="entry name" value="Permease_MalE"/>
</dbReference>
<organism evidence="3 4">
    <name type="scientific">Dongia mobilis</name>
    <dbReference type="NCBI Taxonomy" id="578943"/>
    <lineage>
        <taxon>Bacteria</taxon>
        <taxon>Pseudomonadati</taxon>
        <taxon>Pseudomonadota</taxon>
        <taxon>Alphaproteobacteria</taxon>
        <taxon>Rhodospirillales</taxon>
        <taxon>Dongiaceae</taxon>
        <taxon>Dongia</taxon>
    </lineage>
</organism>
<evidence type="ECO:0000256" key="2">
    <source>
        <dbReference type="RuleBase" id="RU362044"/>
    </source>
</evidence>
<accession>A0A4R6WSA7</accession>
<sequence>MSAPGSNAGWVKLSLDAGRATWSFGGAWTIDHAASLARDIEAAGGASARAALFDLTQLQQLDTSGAWLIARLGHALEAAGVAVETRPGDPALAALLTRVAETRDVLPTPPRHRSLGDKIAELGAAVEHVVLESRDLVAFLGHLVLALGRLVLRPWKLRWNAVFAHLEQTGLNALPIVGLINLLVGVVLAFQGADQLARFGAQTFTINMLGISVLREMAVLLTAIVVAGRSGSAFTAQIGTMQVNEEVDALRTIGLDPMDVLVVPRVLALVIALPLLTFFADMMGLLGGGLMCVVLLDISFQQYLSLLNQAITINHFWVGMSKAPVFAILIALVGCFEGLRVSGSAESVGRLTTRSVVEAIFLVIIVDALFSIMFSYLDI</sequence>